<protein>
    <submittedName>
        <fullName evidence="2">MaoC family dehydratase</fullName>
    </submittedName>
</protein>
<dbReference type="Proteomes" id="UP000315388">
    <property type="component" value="Unassembled WGS sequence"/>
</dbReference>
<dbReference type="InterPro" id="IPR029069">
    <property type="entry name" value="HotDog_dom_sf"/>
</dbReference>
<dbReference type="AlphaFoldDB" id="A0A502BS86"/>
<dbReference type="InterPro" id="IPR052342">
    <property type="entry name" value="MCH/BMMD"/>
</dbReference>
<gene>
    <name evidence="2" type="ORF">FHY56_03315</name>
</gene>
<dbReference type="SUPFAM" id="SSF54637">
    <property type="entry name" value="Thioesterase/thiol ester dehydrase-isomerase"/>
    <property type="match status" value="1"/>
</dbReference>
<reference evidence="2 3" key="1">
    <citation type="journal article" date="2003" name="Int. J. Syst. Evol. Microbiol.">
        <title>Towards a standardized format for the description of a novel species (of an established genus): Ochrobactrum gallinifaecis sp. nov.</title>
        <authorList>
            <person name="Kampfer P."/>
            <person name="Buczolits S."/>
            <person name="Albrecht A."/>
            <person name="Busse H.J."/>
            <person name="Stackebrandt E."/>
        </authorList>
    </citation>
    <scope>NUCLEOTIDE SEQUENCE [LARGE SCALE GENOMIC DNA]</scope>
    <source>
        <strain evidence="2 3">ISO 196</strain>
    </source>
</reference>
<dbReference type="PANTHER" id="PTHR43664:SF1">
    <property type="entry name" value="BETA-METHYLMALYL-COA DEHYDRATASE"/>
    <property type="match status" value="1"/>
</dbReference>
<dbReference type="Pfam" id="PF01575">
    <property type="entry name" value="MaoC_dehydratas"/>
    <property type="match status" value="1"/>
</dbReference>
<dbReference type="PANTHER" id="PTHR43664">
    <property type="entry name" value="MONOAMINE OXIDASE-RELATED"/>
    <property type="match status" value="1"/>
</dbReference>
<dbReference type="Gene3D" id="3.10.129.10">
    <property type="entry name" value="Hotdog Thioesterase"/>
    <property type="match status" value="1"/>
</dbReference>
<evidence type="ECO:0000313" key="2">
    <source>
        <dbReference type="EMBL" id="TPF76541.1"/>
    </source>
</evidence>
<organism evidence="2 3">
    <name type="scientific">Brucella gallinifaecis</name>
    <dbReference type="NCBI Taxonomy" id="215590"/>
    <lineage>
        <taxon>Bacteria</taxon>
        <taxon>Pseudomonadati</taxon>
        <taxon>Pseudomonadota</taxon>
        <taxon>Alphaproteobacteria</taxon>
        <taxon>Hyphomicrobiales</taxon>
        <taxon>Brucellaceae</taxon>
        <taxon>Brucella/Ochrobactrum group</taxon>
        <taxon>Brucella</taxon>
    </lineage>
</organism>
<dbReference type="CDD" id="cd03454">
    <property type="entry name" value="YdeM"/>
    <property type="match status" value="1"/>
</dbReference>
<evidence type="ECO:0000259" key="1">
    <source>
        <dbReference type="Pfam" id="PF01575"/>
    </source>
</evidence>
<keyword evidence="3" id="KW-1185">Reference proteome</keyword>
<dbReference type="EMBL" id="VEWJ01000002">
    <property type="protein sequence ID" value="TPF76541.1"/>
    <property type="molecule type" value="Genomic_DNA"/>
</dbReference>
<feature type="domain" description="MaoC-like" evidence="1">
    <location>
        <begin position="18"/>
        <end position="114"/>
    </location>
</feature>
<accession>A0A502BS86</accession>
<proteinExistence type="predicted"/>
<sequence length="156" mass="17177">MNFIEEHLGEELTIGSHRFTAEEITHFASKFDPQPFHLDAEAAKNSVLGGLCASGWHTTAVFMKLNVAAIVEATKDAMKRGEIPPTFGPSPGFENLKWLRPVYAGDTITYKRTVHAVRPLSSRPGWSMLSMSSNAYNQHGDKVLSFDNAAMVKLPS</sequence>
<evidence type="ECO:0000313" key="3">
    <source>
        <dbReference type="Proteomes" id="UP000315388"/>
    </source>
</evidence>
<comment type="caution">
    <text evidence="2">The sequence shown here is derived from an EMBL/GenBank/DDBJ whole genome shotgun (WGS) entry which is preliminary data.</text>
</comment>
<name>A0A502BS86_9HYPH</name>
<dbReference type="RefSeq" id="WP_140903754.1">
    <property type="nucleotide sequence ID" value="NZ_JBHTMD010000020.1"/>
</dbReference>
<dbReference type="OrthoDB" id="9797938at2"/>
<dbReference type="InterPro" id="IPR002539">
    <property type="entry name" value="MaoC-like_dom"/>
</dbReference>